<dbReference type="Proteomes" id="UP000609064">
    <property type="component" value="Unassembled WGS sequence"/>
</dbReference>
<keyword evidence="1" id="KW-0812">Transmembrane</keyword>
<gene>
    <name evidence="2" type="ORF">GCM10011514_34560</name>
</gene>
<dbReference type="EMBL" id="BMKK01000007">
    <property type="protein sequence ID" value="GGD67567.1"/>
    <property type="molecule type" value="Genomic_DNA"/>
</dbReference>
<proteinExistence type="predicted"/>
<evidence type="ECO:0000313" key="2">
    <source>
        <dbReference type="EMBL" id="GGD67567.1"/>
    </source>
</evidence>
<protein>
    <recommendedName>
        <fullName evidence="4">DUF4149 domain-containing protein</fullName>
    </recommendedName>
</protein>
<feature type="transmembrane region" description="Helical" evidence="1">
    <location>
        <begin position="118"/>
        <end position="138"/>
    </location>
</feature>
<accession>A0A916YYN3</accession>
<organism evidence="2 3">
    <name type="scientific">Emticicia aquatilis</name>
    <dbReference type="NCBI Taxonomy" id="1537369"/>
    <lineage>
        <taxon>Bacteria</taxon>
        <taxon>Pseudomonadati</taxon>
        <taxon>Bacteroidota</taxon>
        <taxon>Cytophagia</taxon>
        <taxon>Cytophagales</taxon>
        <taxon>Leadbetterellaceae</taxon>
        <taxon>Emticicia</taxon>
    </lineage>
</organism>
<comment type="caution">
    <text evidence="2">The sequence shown here is derived from an EMBL/GenBank/DDBJ whole genome shotgun (WGS) entry which is preliminary data.</text>
</comment>
<evidence type="ECO:0000256" key="1">
    <source>
        <dbReference type="SAM" id="Phobius"/>
    </source>
</evidence>
<reference evidence="2" key="2">
    <citation type="submission" date="2020-09" db="EMBL/GenBank/DDBJ databases">
        <authorList>
            <person name="Sun Q."/>
            <person name="Zhou Y."/>
        </authorList>
    </citation>
    <scope>NUCLEOTIDE SEQUENCE</scope>
    <source>
        <strain evidence="2">CGMCC 1.15958</strain>
    </source>
</reference>
<name>A0A916YYN3_9BACT</name>
<dbReference type="AlphaFoldDB" id="A0A916YYN3"/>
<keyword evidence="3" id="KW-1185">Reference proteome</keyword>
<evidence type="ECO:0000313" key="3">
    <source>
        <dbReference type="Proteomes" id="UP000609064"/>
    </source>
</evidence>
<feature type="transmembrane region" description="Helical" evidence="1">
    <location>
        <begin position="44"/>
        <end position="67"/>
    </location>
</feature>
<feature type="transmembrane region" description="Helical" evidence="1">
    <location>
        <begin position="74"/>
        <end position="93"/>
    </location>
</feature>
<evidence type="ECO:0008006" key="4">
    <source>
        <dbReference type="Google" id="ProtNLM"/>
    </source>
</evidence>
<reference evidence="2" key="1">
    <citation type="journal article" date="2014" name="Int. J. Syst. Evol. Microbiol.">
        <title>Complete genome sequence of Corynebacterium casei LMG S-19264T (=DSM 44701T), isolated from a smear-ripened cheese.</title>
        <authorList>
            <consortium name="US DOE Joint Genome Institute (JGI-PGF)"/>
            <person name="Walter F."/>
            <person name="Albersmeier A."/>
            <person name="Kalinowski J."/>
            <person name="Ruckert C."/>
        </authorList>
    </citation>
    <scope>NUCLEOTIDE SEQUENCE</scope>
    <source>
        <strain evidence="2">CGMCC 1.15958</strain>
    </source>
</reference>
<keyword evidence="1" id="KW-0472">Membrane</keyword>
<keyword evidence="1" id="KW-1133">Transmembrane helix</keyword>
<sequence>MENNTAKKISMVLLCIWWGAFTFYSGVVINVGMQVLGSHTEMGFITQAVTNYLNFISLPIFAFAAYAFRAEKRFFIAAIFLVLLQVVLFFVHFKLDKLLDFGQRVVLNKAVFYSLHRIYLWTSTVIWLIVSGILLLMIKKK</sequence>
<dbReference type="RefSeq" id="WP_188767732.1">
    <property type="nucleotide sequence ID" value="NZ_BMKK01000007.1"/>
</dbReference>
<feature type="transmembrane region" description="Helical" evidence="1">
    <location>
        <begin position="12"/>
        <end position="32"/>
    </location>
</feature>